<keyword evidence="3" id="KW-1003">Cell membrane</keyword>
<dbReference type="GO" id="GO:0071939">
    <property type="term" value="P:vitamin A import into cell"/>
    <property type="evidence" value="ECO:0007669"/>
    <property type="project" value="TreeGrafter"/>
</dbReference>
<comment type="subcellular location">
    <subcellularLocation>
        <location evidence="1">Cell membrane</location>
        <topology evidence="1">Multi-pass membrane protein</topology>
    </subcellularLocation>
</comment>
<keyword evidence="4 8" id="KW-0812">Transmembrane</keyword>
<evidence type="ECO:0000313" key="9">
    <source>
        <dbReference type="EMBL" id="KAK3612339.1"/>
    </source>
</evidence>
<sequence>MTDHVVEYTNTSKPIGHSRRFCLVWRRHMLMLYKGEREFLPKGADKHKAETHLVRSTQYMGNQMIGMFYGIIICFTCVFLPLSLLCIVFRLVEVRNHVPQLLEQFEILVYPISVFIVFRLQIFIVGKFLLQERLNTTDLQRPLAIDNRKAHDLFKFFMLFVNLSTGLIVFLRRLFSYILLGIFLVPRMDRCMFPKGFEIGDKCHMNYVGMLMVDFTHNNPIMRVFCSVLLKAAARENDERSNEHTTVQNATYGEIGELAFPRQYQGKSRARTKWLLAYTLMKNPSVVGMRKNSLPGIVLMDASSVRTDVIDRVQRSIASTLFIYVGMIVALLTIAFIVLGFRAMLNVKSF</sequence>
<accession>A0AAE0TL07</accession>
<keyword evidence="2" id="KW-0813">Transport</keyword>
<evidence type="ECO:0000256" key="6">
    <source>
        <dbReference type="ARBA" id="ARBA00023136"/>
    </source>
</evidence>
<dbReference type="AlphaFoldDB" id="A0AAE0TL07"/>
<name>A0AAE0TL07_9BIVA</name>
<keyword evidence="5 8" id="KW-1133">Transmembrane helix</keyword>
<gene>
    <name evidence="9" type="ORF">CHS0354_011057</name>
</gene>
<dbReference type="GO" id="GO:0005886">
    <property type="term" value="C:plasma membrane"/>
    <property type="evidence" value="ECO:0007669"/>
    <property type="project" value="UniProtKB-SubCell"/>
</dbReference>
<proteinExistence type="predicted"/>
<feature type="transmembrane region" description="Helical" evidence="8">
    <location>
        <begin position="321"/>
        <end position="345"/>
    </location>
</feature>
<keyword evidence="10" id="KW-1185">Reference proteome</keyword>
<evidence type="ECO:0000256" key="4">
    <source>
        <dbReference type="ARBA" id="ARBA00022692"/>
    </source>
</evidence>
<dbReference type="PANTHER" id="PTHR21444">
    <property type="entry name" value="COILED-COIL DOMAIN-CONTAINING PROTEIN 180"/>
    <property type="match status" value="1"/>
</dbReference>
<evidence type="ECO:0000256" key="2">
    <source>
        <dbReference type="ARBA" id="ARBA00022448"/>
    </source>
</evidence>
<reference evidence="9" key="3">
    <citation type="submission" date="2023-05" db="EMBL/GenBank/DDBJ databases">
        <authorList>
            <person name="Smith C.H."/>
        </authorList>
    </citation>
    <scope>NUCLEOTIDE SEQUENCE</scope>
    <source>
        <strain evidence="9">CHS0354</strain>
        <tissue evidence="9">Mantle</tissue>
    </source>
</reference>
<evidence type="ECO:0000256" key="1">
    <source>
        <dbReference type="ARBA" id="ARBA00004651"/>
    </source>
</evidence>
<keyword evidence="6 8" id="KW-0472">Membrane</keyword>
<evidence type="ECO:0000256" key="3">
    <source>
        <dbReference type="ARBA" id="ARBA00022475"/>
    </source>
</evidence>
<dbReference type="GO" id="GO:0034632">
    <property type="term" value="F:retinol transmembrane transporter activity"/>
    <property type="evidence" value="ECO:0007669"/>
    <property type="project" value="InterPro"/>
</dbReference>
<dbReference type="Pfam" id="PF14752">
    <property type="entry name" value="RBP_receptor"/>
    <property type="match status" value="1"/>
</dbReference>
<comment type="caution">
    <text evidence="9">The sequence shown here is derived from an EMBL/GenBank/DDBJ whole genome shotgun (WGS) entry which is preliminary data.</text>
</comment>
<evidence type="ECO:0000256" key="5">
    <source>
        <dbReference type="ARBA" id="ARBA00022989"/>
    </source>
</evidence>
<evidence type="ECO:0000313" key="10">
    <source>
        <dbReference type="Proteomes" id="UP001195483"/>
    </source>
</evidence>
<evidence type="ECO:0000256" key="7">
    <source>
        <dbReference type="ARBA" id="ARBA00023170"/>
    </source>
</evidence>
<evidence type="ECO:0000256" key="8">
    <source>
        <dbReference type="SAM" id="Phobius"/>
    </source>
</evidence>
<reference evidence="9" key="2">
    <citation type="journal article" date="2021" name="Genome Biol. Evol.">
        <title>Developing a high-quality reference genome for a parasitic bivalve with doubly uniparental inheritance (Bivalvia: Unionida).</title>
        <authorList>
            <person name="Smith C.H."/>
        </authorList>
    </citation>
    <scope>NUCLEOTIDE SEQUENCE</scope>
    <source>
        <strain evidence="9">CHS0354</strain>
        <tissue evidence="9">Mantle</tissue>
    </source>
</reference>
<feature type="transmembrane region" description="Helical" evidence="8">
    <location>
        <begin position="156"/>
        <end position="185"/>
    </location>
</feature>
<dbReference type="InterPro" id="IPR026612">
    <property type="entry name" value="STRA6-like"/>
</dbReference>
<reference evidence="9" key="1">
    <citation type="journal article" date="2021" name="Genome Biol. Evol.">
        <title>A High-Quality Reference Genome for a Parasitic Bivalve with Doubly Uniparental Inheritance (Bivalvia: Unionida).</title>
        <authorList>
            <person name="Smith C.H."/>
        </authorList>
    </citation>
    <scope>NUCLEOTIDE SEQUENCE</scope>
    <source>
        <strain evidence="9">CHS0354</strain>
    </source>
</reference>
<dbReference type="EMBL" id="JAEAOA010000686">
    <property type="protein sequence ID" value="KAK3612339.1"/>
    <property type="molecule type" value="Genomic_DNA"/>
</dbReference>
<feature type="transmembrane region" description="Helical" evidence="8">
    <location>
        <begin position="108"/>
        <end position="130"/>
    </location>
</feature>
<dbReference type="PANTHER" id="PTHR21444:SF17">
    <property type="entry name" value="STIMULATED BY RETINOIC ACID GENE 6 PROTEIN-LIKE"/>
    <property type="match status" value="1"/>
</dbReference>
<keyword evidence="7" id="KW-0675">Receptor</keyword>
<organism evidence="9 10">
    <name type="scientific">Potamilus streckersoni</name>
    <dbReference type="NCBI Taxonomy" id="2493646"/>
    <lineage>
        <taxon>Eukaryota</taxon>
        <taxon>Metazoa</taxon>
        <taxon>Spiralia</taxon>
        <taxon>Lophotrochozoa</taxon>
        <taxon>Mollusca</taxon>
        <taxon>Bivalvia</taxon>
        <taxon>Autobranchia</taxon>
        <taxon>Heteroconchia</taxon>
        <taxon>Palaeoheterodonta</taxon>
        <taxon>Unionida</taxon>
        <taxon>Unionoidea</taxon>
        <taxon>Unionidae</taxon>
        <taxon>Ambleminae</taxon>
        <taxon>Lampsilini</taxon>
        <taxon>Potamilus</taxon>
    </lineage>
</organism>
<dbReference type="Proteomes" id="UP001195483">
    <property type="component" value="Unassembled WGS sequence"/>
</dbReference>
<protein>
    <submittedName>
        <fullName evidence="9">Uncharacterized protein</fullName>
    </submittedName>
</protein>
<dbReference type="GO" id="GO:0038023">
    <property type="term" value="F:signaling receptor activity"/>
    <property type="evidence" value="ECO:0007669"/>
    <property type="project" value="InterPro"/>
</dbReference>
<feature type="transmembrane region" description="Helical" evidence="8">
    <location>
        <begin position="67"/>
        <end position="88"/>
    </location>
</feature>